<evidence type="ECO:0000256" key="3">
    <source>
        <dbReference type="ARBA" id="ARBA00022741"/>
    </source>
</evidence>
<dbReference type="GO" id="GO:0015421">
    <property type="term" value="F:ABC-type oligopeptide transporter activity"/>
    <property type="evidence" value="ECO:0007669"/>
    <property type="project" value="TreeGrafter"/>
</dbReference>
<evidence type="ECO:0000313" key="10">
    <source>
        <dbReference type="Proteomes" id="UP000176424"/>
    </source>
</evidence>
<dbReference type="InterPro" id="IPR027417">
    <property type="entry name" value="P-loop_NTPase"/>
</dbReference>
<evidence type="ECO:0000256" key="2">
    <source>
        <dbReference type="ARBA" id="ARBA00022692"/>
    </source>
</evidence>
<dbReference type="Pfam" id="PF00005">
    <property type="entry name" value="ABC_tran"/>
    <property type="match status" value="1"/>
</dbReference>
<dbReference type="Gene3D" id="1.20.1560.10">
    <property type="entry name" value="ABC transporter type 1, transmembrane domain"/>
    <property type="match status" value="1"/>
</dbReference>
<evidence type="ECO:0000256" key="1">
    <source>
        <dbReference type="ARBA" id="ARBA00004651"/>
    </source>
</evidence>
<evidence type="ECO:0000313" key="9">
    <source>
        <dbReference type="EMBL" id="OGD08845.1"/>
    </source>
</evidence>
<comment type="subcellular location">
    <subcellularLocation>
        <location evidence="1">Cell membrane</location>
        <topology evidence="1">Multi-pass membrane protein</topology>
    </subcellularLocation>
</comment>
<dbReference type="SUPFAM" id="SSF52540">
    <property type="entry name" value="P-loop containing nucleoside triphosphate hydrolases"/>
    <property type="match status" value="1"/>
</dbReference>
<keyword evidence="5 7" id="KW-1133">Transmembrane helix</keyword>
<accession>A0A1F4ZR62</accession>
<dbReference type="InterPro" id="IPR036640">
    <property type="entry name" value="ABC1_TM_sf"/>
</dbReference>
<dbReference type="PANTHER" id="PTHR43394">
    <property type="entry name" value="ATP-DEPENDENT PERMEASE MDL1, MITOCHONDRIAL"/>
    <property type="match status" value="1"/>
</dbReference>
<keyword evidence="6 7" id="KW-0472">Membrane</keyword>
<feature type="transmembrane region" description="Helical" evidence="7">
    <location>
        <begin position="37"/>
        <end position="57"/>
    </location>
</feature>
<protein>
    <recommendedName>
        <fullName evidence="8">ABC transporter domain-containing protein</fullName>
    </recommendedName>
</protein>
<evidence type="ECO:0000256" key="7">
    <source>
        <dbReference type="SAM" id="Phobius"/>
    </source>
</evidence>
<gene>
    <name evidence="9" type="ORF">A2397_05370</name>
</gene>
<dbReference type="PROSITE" id="PS50893">
    <property type="entry name" value="ABC_TRANSPORTER_2"/>
    <property type="match status" value="1"/>
</dbReference>
<feature type="transmembrane region" description="Helical" evidence="7">
    <location>
        <begin position="12"/>
        <end position="30"/>
    </location>
</feature>
<feature type="domain" description="ABC transporter" evidence="8">
    <location>
        <begin position="363"/>
        <end position="604"/>
    </location>
</feature>
<keyword evidence="4" id="KW-0067">ATP-binding</keyword>
<name>A0A1F4ZR62_9BACT</name>
<dbReference type="InterPro" id="IPR003439">
    <property type="entry name" value="ABC_transporter-like_ATP-bd"/>
</dbReference>
<dbReference type="AlphaFoldDB" id="A0A1F4ZR62"/>
<dbReference type="SUPFAM" id="SSF90123">
    <property type="entry name" value="ABC transporter transmembrane region"/>
    <property type="match status" value="1"/>
</dbReference>
<evidence type="ECO:0000256" key="5">
    <source>
        <dbReference type="ARBA" id="ARBA00022989"/>
    </source>
</evidence>
<dbReference type="GO" id="GO:0005524">
    <property type="term" value="F:ATP binding"/>
    <property type="evidence" value="ECO:0007669"/>
    <property type="project" value="UniProtKB-KW"/>
</dbReference>
<dbReference type="EMBL" id="MEXR01000048">
    <property type="protein sequence ID" value="OGD08845.1"/>
    <property type="molecule type" value="Genomic_DNA"/>
</dbReference>
<dbReference type="STRING" id="1797263.A2397_05370"/>
<keyword evidence="2 7" id="KW-0812">Transmembrane</keyword>
<feature type="transmembrane region" description="Helical" evidence="7">
    <location>
        <begin position="77"/>
        <end position="97"/>
    </location>
</feature>
<evidence type="ECO:0000256" key="4">
    <source>
        <dbReference type="ARBA" id="ARBA00022840"/>
    </source>
</evidence>
<sequence>MAKKPSSASASASSFAQMFFIIKFALAFLWKTDKKAFLLVVFLNSVASFIIIPNLYLDKIFLDTLIGNIGSPDPFRILNLILLIVAARFGLAAVRTLSTRVAGYFSRIIFWKNNQRLEILIGKKYASISVPVLESPEFKNRYNRIERESLNRFHRVTENVVRIPQHISAIVSSLSFFVITQPFVIVFSLASLLPSVIVDRIFIKKDYQLDTQIAVLHRTRGFYYSQLARNRSYMEIRLLGIADYLAGHIIRIWNDIIAKRLAMFRSWRTWSFLAGLVDDITSYSFDALFAYQAIIQQITIGTAQAYIRAISSFKRSVSDLTAATMELYENYFYLNDLVWFLNLDEPYFNSNGHLVTAPLNQGFEFKNVWFKYPETDNWILKGISFKVDFNENIAIVGKNGAGKTTLVKLLCGFYSPTKGQVLVGGRPVSGLNKPSYWKKLSVLFQDFDQFGLSATERIGISDLNRMSDPDQIIHFSKLVGIHDWIKGLPKGYENPLSRDFEHGIMPSTGQAQRVGIARTLFRKDADLLILDEPTSNVDPESEEQIFEEIIKLGLKKNLIFISHRFSTVRKADRILLVEDGQITENGSHEKLMAENGTYARLFSLQAKSYQ</sequence>
<dbReference type="InterPro" id="IPR039421">
    <property type="entry name" value="Type_1_exporter"/>
</dbReference>
<organism evidence="9 10">
    <name type="scientific">Candidatus Amesbacteria bacterium RIFOXYB1_FULL_44_23</name>
    <dbReference type="NCBI Taxonomy" id="1797263"/>
    <lineage>
        <taxon>Bacteria</taxon>
        <taxon>Candidatus Amesiibacteriota</taxon>
    </lineage>
</organism>
<dbReference type="Gene3D" id="3.40.50.300">
    <property type="entry name" value="P-loop containing nucleotide triphosphate hydrolases"/>
    <property type="match status" value="1"/>
</dbReference>
<dbReference type="PANTHER" id="PTHR43394:SF1">
    <property type="entry name" value="ATP-BINDING CASSETTE SUB-FAMILY B MEMBER 10, MITOCHONDRIAL"/>
    <property type="match status" value="1"/>
</dbReference>
<evidence type="ECO:0000259" key="8">
    <source>
        <dbReference type="PROSITE" id="PS50893"/>
    </source>
</evidence>
<keyword evidence="3" id="KW-0547">Nucleotide-binding</keyword>
<evidence type="ECO:0000256" key="6">
    <source>
        <dbReference type="ARBA" id="ARBA00023136"/>
    </source>
</evidence>
<comment type="caution">
    <text evidence="9">The sequence shown here is derived from an EMBL/GenBank/DDBJ whole genome shotgun (WGS) entry which is preliminary data.</text>
</comment>
<dbReference type="Proteomes" id="UP000176424">
    <property type="component" value="Unassembled WGS sequence"/>
</dbReference>
<dbReference type="InterPro" id="IPR003593">
    <property type="entry name" value="AAA+_ATPase"/>
</dbReference>
<proteinExistence type="predicted"/>
<reference evidence="9 10" key="1">
    <citation type="journal article" date="2016" name="Nat. Commun.">
        <title>Thousands of microbial genomes shed light on interconnected biogeochemical processes in an aquifer system.</title>
        <authorList>
            <person name="Anantharaman K."/>
            <person name="Brown C.T."/>
            <person name="Hug L.A."/>
            <person name="Sharon I."/>
            <person name="Castelle C.J."/>
            <person name="Probst A.J."/>
            <person name="Thomas B.C."/>
            <person name="Singh A."/>
            <person name="Wilkins M.J."/>
            <person name="Karaoz U."/>
            <person name="Brodie E.L."/>
            <person name="Williams K.H."/>
            <person name="Hubbard S.S."/>
            <person name="Banfield J.F."/>
        </authorList>
    </citation>
    <scope>NUCLEOTIDE SEQUENCE [LARGE SCALE GENOMIC DNA]</scope>
</reference>
<feature type="transmembrane region" description="Helical" evidence="7">
    <location>
        <begin position="169"/>
        <end position="193"/>
    </location>
</feature>
<dbReference type="SMART" id="SM00382">
    <property type="entry name" value="AAA"/>
    <property type="match status" value="1"/>
</dbReference>
<dbReference type="GO" id="GO:0005886">
    <property type="term" value="C:plasma membrane"/>
    <property type="evidence" value="ECO:0007669"/>
    <property type="project" value="UniProtKB-SubCell"/>
</dbReference>
<dbReference type="GO" id="GO:0016887">
    <property type="term" value="F:ATP hydrolysis activity"/>
    <property type="evidence" value="ECO:0007669"/>
    <property type="project" value="InterPro"/>
</dbReference>